<dbReference type="GO" id="GO:0000976">
    <property type="term" value="F:transcription cis-regulatory region binding"/>
    <property type="evidence" value="ECO:0007669"/>
    <property type="project" value="TreeGrafter"/>
</dbReference>
<dbReference type="InterPro" id="IPR001356">
    <property type="entry name" value="HD"/>
</dbReference>
<feature type="compositionally biased region" description="Polar residues" evidence="4">
    <location>
        <begin position="124"/>
        <end position="136"/>
    </location>
</feature>
<gene>
    <name evidence="6" type="ORF">LCOR_05557.1</name>
</gene>
<dbReference type="SUPFAM" id="SSF46689">
    <property type="entry name" value="Homeodomain-like"/>
    <property type="match status" value="1"/>
</dbReference>
<feature type="region of interest" description="Disordered" evidence="4">
    <location>
        <begin position="70"/>
        <end position="104"/>
    </location>
</feature>
<feature type="DNA-binding region" description="Homeobox" evidence="2">
    <location>
        <begin position="21"/>
        <end position="80"/>
    </location>
</feature>
<feature type="domain" description="Homeobox" evidence="5">
    <location>
        <begin position="19"/>
        <end position="79"/>
    </location>
</feature>
<dbReference type="STRING" id="1263082.A0A068RZ78"/>
<evidence type="ECO:0000256" key="1">
    <source>
        <dbReference type="ARBA" id="ARBA00004123"/>
    </source>
</evidence>
<organism evidence="6 7">
    <name type="scientific">Lichtheimia corymbifera JMRC:FSU:9682</name>
    <dbReference type="NCBI Taxonomy" id="1263082"/>
    <lineage>
        <taxon>Eukaryota</taxon>
        <taxon>Fungi</taxon>
        <taxon>Fungi incertae sedis</taxon>
        <taxon>Mucoromycota</taxon>
        <taxon>Mucoromycotina</taxon>
        <taxon>Mucoromycetes</taxon>
        <taxon>Mucorales</taxon>
        <taxon>Lichtheimiaceae</taxon>
        <taxon>Lichtheimia</taxon>
    </lineage>
</organism>
<keyword evidence="2 3" id="KW-0238">DNA-binding</keyword>
<reference evidence="6" key="1">
    <citation type="submission" date="2013-08" db="EMBL/GenBank/DDBJ databases">
        <title>Gene expansion shapes genome architecture in the human pathogen Lichtheimia corymbifera: an evolutionary genomics analysis in the ancient terrestrial Mucorales (Mucoromycotina).</title>
        <authorList>
            <person name="Schwartze V.U."/>
            <person name="Winter S."/>
            <person name="Shelest E."/>
            <person name="Marcet-Houben M."/>
            <person name="Horn F."/>
            <person name="Wehner S."/>
            <person name="Hoffmann K."/>
            <person name="Riege K."/>
            <person name="Sammeth M."/>
            <person name="Nowrousian M."/>
            <person name="Valiante V."/>
            <person name="Linde J."/>
            <person name="Jacobsen I.D."/>
            <person name="Marz M."/>
            <person name="Brakhage A.A."/>
            <person name="Gabaldon T."/>
            <person name="Bocker S."/>
            <person name="Voigt K."/>
        </authorList>
    </citation>
    <scope>NUCLEOTIDE SEQUENCE [LARGE SCALE GENOMIC DNA]</scope>
    <source>
        <strain evidence="6">FSU 9682</strain>
    </source>
</reference>
<dbReference type="PROSITE" id="PS50071">
    <property type="entry name" value="HOMEOBOX_2"/>
    <property type="match status" value="1"/>
</dbReference>
<feature type="region of interest" description="Disordered" evidence="4">
    <location>
        <begin position="118"/>
        <end position="139"/>
    </location>
</feature>
<feature type="compositionally biased region" description="Basic residues" evidence="4">
    <location>
        <begin position="72"/>
        <end position="83"/>
    </location>
</feature>
<dbReference type="AlphaFoldDB" id="A0A068RZ78"/>
<dbReference type="VEuPathDB" id="FungiDB:LCOR_05557.1"/>
<name>A0A068RZ78_9FUNG</name>
<evidence type="ECO:0000259" key="5">
    <source>
        <dbReference type="PROSITE" id="PS50071"/>
    </source>
</evidence>
<sequence>MSTERYQDNHDSSSIESWSPEIKSRWRFSAEQHQALEQAYQEQRNPSQGEINWLAEELQSPRKTVVTWFQNRRAKERRRRGQRQRQESPHHHMTQAWVSSSASSSFEAAARNTTELLSTHHESNASSQVSFPSSTDSQRHQPMYNDPFSYYLLPASHHQSGPMTQYAAWQSPTFQALYALDDIDLFLDLSDIAYTYQ</sequence>
<dbReference type="PANTHER" id="PTHR24323">
    <property type="entry name" value="CEH-10 HOMEODOMAIN-CONTAINING HOMOLOG"/>
    <property type="match status" value="1"/>
</dbReference>
<accession>A0A068RZ78</accession>
<evidence type="ECO:0000256" key="3">
    <source>
        <dbReference type="RuleBase" id="RU000682"/>
    </source>
</evidence>
<evidence type="ECO:0000256" key="4">
    <source>
        <dbReference type="SAM" id="MobiDB-lite"/>
    </source>
</evidence>
<dbReference type="CDD" id="cd00086">
    <property type="entry name" value="homeodomain"/>
    <property type="match status" value="1"/>
</dbReference>
<evidence type="ECO:0000256" key="2">
    <source>
        <dbReference type="PROSITE-ProRule" id="PRU00108"/>
    </source>
</evidence>
<protein>
    <recommendedName>
        <fullName evidence="5">Homeobox domain-containing protein</fullName>
    </recommendedName>
</protein>
<evidence type="ECO:0000313" key="6">
    <source>
        <dbReference type="EMBL" id="CDH54296.1"/>
    </source>
</evidence>
<dbReference type="Pfam" id="PF00046">
    <property type="entry name" value="Homeodomain"/>
    <property type="match status" value="1"/>
</dbReference>
<dbReference type="PANTHER" id="PTHR24323:SF7">
    <property type="entry name" value="HOMEOBOX DOMAIN-CONTAINING PROTEIN"/>
    <property type="match status" value="1"/>
</dbReference>
<dbReference type="EMBL" id="CBTN010000022">
    <property type="protein sequence ID" value="CDH54296.1"/>
    <property type="molecule type" value="Genomic_DNA"/>
</dbReference>
<dbReference type="InterPro" id="IPR009057">
    <property type="entry name" value="Homeodomain-like_sf"/>
</dbReference>
<dbReference type="SMART" id="SM00389">
    <property type="entry name" value="HOX"/>
    <property type="match status" value="1"/>
</dbReference>
<keyword evidence="2 3" id="KW-0539">Nucleus</keyword>
<comment type="caution">
    <text evidence="6">The sequence shown here is derived from an EMBL/GenBank/DDBJ whole genome shotgun (WGS) entry which is preliminary data.</text>
</comment>
<comment type="subcellular location">
    <subcellularLocation>
        <location evidence="1 2 3">Nucleus</location>
    </subcellularLocation>
</comment>
<dbReference type="OrthoDB" id="6159439at2759"/>
<dbReference type="Gene3D" id="1.10.10.60">
    <property type="entry name" value="Homeodomain-like"/>
    <property type="match status" value="1"/>
</dbReference>
<dbReference type="GO" id="GO:0006355">
    <property type="term" value="P:regulation of DNA-templated transcription"/>
    <property type="evidence" value="ECO:0007669"/>
    <property type="project" value="TreeGrafter"/>
</dbReference>
<proteinExistence type="predicted"/>
<keyword evidence="7" id="KW-1185">Reference proteome</keyword>
<dbReference type="Proteomes" id="UP000027586">
    <property type="component" value="Unassembled WGS sequence"/>
</dbReference>
<dbReference type="InterPro" id="IPR051775">
    <property type="entry name" value="Homeobox_domain"/>
</dbReference>
<dbReference type="GO" id="GO:0005634">
    <property type="term" value="C:nucleus"/>
    <property type="evidence" value="ECO:0007669"/>
    <property type="project" value="UniProtKB-SubCell"/>
</dbReference>
<evidence type="ECO:0000313" key="7">
    <source>
        <dbReference type="Proteomes" id="UP000027586"/>
    </source>
</evidence>
<keyword evidence="2 3" id="KW-0371">Homeobox</keyword>